<sequence length="824" mass="92069">MPYKLPSTPGASHSRDKAFQCVFCQRSFARREHRKRHERIHTKDKPYRCRECPRSFTRSDLLVRHQKLSHADADGDNQNIVYPTGSSGAKRRENTRRRRHEPHQESQAEDCAEQNAVLSGAEYELPFPASQQSLSHLPMPPLLTGNPTGGLLSTVPTIVPDPLQGTPLVYDLSMGSVPTGVIDMDMDFGNFLHDYPSVFGSFGMPPFWYAPNLHIEPVIPRFWPDQILNDPGLFHTEYNQRDPIEYLDGLNGHTESLNALSRFGSRLPSLQLESELTTASRKSTKSHPLWNITAEDRQQLLLNIAGFNSVMPSGFVLPSRHTLSRYLAGYVSGFHGHLPFLHISTIEIKKASPEIILAIVAVGSQYCFEHTKGVELFMASRVIASERIRRNGDLKSGGLYRKEADQVTSGPRPTFNSLETRQTLLLLMAMATWSGNKEMYAEALAIQSILASMIREHGLLNSENTATSATWEDWIRLESIKRTNFMIYCVSNFHSIICNTAPAILNAELSMDLPCSEAEWKLPTADTWEDFHRLSGPNPGFQKSLLYLFTNKGNMSSFKCSSLGGYILIHALIQQIFLVRQTSIYRPGSDGNLSPQEVSVLEQALTNWTRMWEGNPESSLDPKSPHGPVAFTSSALLRIAYIRLHVDIGPWRALETQDPLRIAKAMLYSPAVQRSSKLTQAALHSAHALSIPIRLGINLISRNQILTWSLQHSVCSLEYAFLLSKWLDAVTTQLSNDQALNKDEQLLLDFVTSILIESDSDRPSIINVADGTEEGRRSSSCTTLSARVVKVWARMFSGDGIWGVVNMIGRVMCAYGDMLEGGTS</sequence>
<dbReference type="EMBL" id="KN832880">
    <property type="protein sequence ID" value="KIM98775.1"/>
    <property type="molecule type" value="Genomic_DNA"/>
</dbReference>
<keyword evidence="6" id="KW-0539">Nucleus</keyword>
<dbReference type="OrthoDB" id="654211at2759"/>
<evidence type="ECO:0000313" key="10">
    <source>
        <dbReference type="EMBL" id="KIM98775.1"/>
    </source>
</evidence>
<comment type="subcellular location">
    <subcellularLocation>
        <location evidence="1">Nucleus</location>
    </subcellularLocation>
</comment>
<name>A0A0C3GRU1_OIDMZ</name>
<dbReference type="SUPFAM" id="SSF57667">
    <property type="entry name" value="beta-beta-alpha zinc fingers"/>
    <property type="match status" value="1"/>
</dbReference>
<feature type="region of interest" description="Disordered" evidence="8">
    <location>
        <begin position="69"/>
        <end position="112"/>
    </location>
</feature>
<evidence type="ECO:0000256" key="7">
    <source>
        <dbReference type="PROSITE-ProRule" id="PRU00042"/>
    </source>
</evidence>
<dbReference type="PANTHER" id="PTHR40626:SF10">
    <property type="entry name" value="C2H2-TYPE DOMAIN-CONTAINING PROTEIN"/>
    <property type="match status" value="1"/>
</dbReference>
<dbReference type="FunFam" id="3.30.160.60:FF:002343">
    <property type="entry name" value="Zinc finger protein 33A"/>
    <property type="match status" value="1"/>
</dbReference>
<reference evidence="10 11" key="1">
    <citation type="submission" date="2014-04" db="EMBL/GenBank/DDBJ databases">
        <authorList>
            <consortium name="DOE Joint Genome Institute"/>
            <person name="Kuo A."/>
            <person name="Martino E."/>
            <person name="Perotto S."/>
            <person name="Kohler A."/>
            <person name="Nagy L.G."/>
            <person name="Floudas D."/>
            <person name="Copeland A."/>
            <person name="Barry K.W."/>
            <person name="Cichocki N."/>
            <person name="Veneault-Fourrey C."/>
            <person name="LaButti K."/>
            <person name="Lindquist E.A."/>
            <person name="Lipzen A."/>
            <person name="Lundell T."/>
            <person name="Morin E."/>
            <person name="Murat C."/>
            <person name="Sun H."/>
            <person name="Tunlid A."/>
            <person name="Henrissat B."/>
            <person name="Grigoriev I.V."/>
            <person name="Hibbett D.S."/>
            <person name="Martin F."/>
            <person name="Nordberg H.P."/>
            <person name="Cantor M.N."/>
            <person name="Hua S.X."/>
        </authorList>
    </citation>
    <scope>NUCLEOTIDE SEQUENCE [LARGE SCALE GENOMIC DNA]</scope>
    <source>
        <strain evidence="10 11">Zn</strain>
    </source>
</reference>
<protein>
    <recommendedName>
        <fullName evidence="9">C2H2-type domain-containing protein</fullName>
    </recommendedName>
</protein>
<evidence type="ECO:0000256" key="8">
    <source>
        <dbReference type="SAM" id="MobiDB-lite"/>
    </source>
</evidence>
<dbReference type="GO" id="GO:0000978">
    <property type="term" value="F:RNA polymerase II cis-regulatory region sequence-specific DNA binding"/>
    <property type="evidence" value="ECO:0007669"/>
    <property type="project" value="InterPro"/>
</dbReference>
<accession>A0A0C3GRU1</accession>
<dbReference type="GO" id="GO:0008270">
    <property type="term" value="F:zinc ion binding"/>
    <property type="evidence" value="ECO:0007669"/>
    <property type="project" value="UniProtKB-KW"/>
</dbReference>
<dbReference type="InterPro" id="IPR007219">
    <property type="entry name" value="XnlR_reg_dom"/>
</dbReference>
<evidence type="ECO:0000256" key="6">
    <source>
        <dbReference type="ARBA" id="ARBA00023242"/>
    </source>
</evidence>
<dbReference type="CDD" id="cd12148">
    <property type="entry name" value="fungal_TF_MHR"/>
    <property type="match status" value="1"/>
</dbReference>
<dbReference type="PROSITE" id="PS00028">
    <property type="entry name" value="ZINC_FINGER_C2H2_1"/>
    <property type="match status" value="2"/>
</dbReference>
<evidence type="ECO:0000256" key="5">
    <source>
        <dbReference type="ARBA" id="ARBA00022833"/>
    </source>
</evidence>
<dbReference type="GO" id="GO:0005634">
    <property type="term" value="C:nucleus"/>
    <property type="evidence" value="ECO:0007669"/>
    <property type="project" value="UniProtKB-SubCell"/>
</dbReference>
<dbReference type="Pfam" id="PF00096">
    <property type="entry name" value="zf-C2H2"/>
    <property type="match status" value="1"/>
</dbReference>
<dbReference type="GO" id="GO:0000981">
    <property type="term" value="F:DNA-binding transcription factor activity, RNA polymerase II-specific"/>
    <property type="evidence" value="ECO:0007669"/>
    <property type="project" value="InterPro"/>
</dbReference>
<evidence type="ECO:0000259" key="9">
    <source>
        <dbReference type="PROSITE" id="PS50157"/>
    </source>
</evidence>
<dbReference type="PANTHER" id="PTHR40626">
    <property type="entry name" value="MIP31509P"/>
    <property type="match status" value="1"/>
</dbReference>
<dbReference type="HOGENOM" id="CLU_007784_1_0_1"/>
<evidence type="ECO:0000313" key="11">
    <source>
        <dbReference type="Proteomes" id="UP000054321"/>
    </source>
</evidence>
<keyword evidence="2" id="KW-0479">Metal-binding</keyword>
<evidence type="ECO:0000256" key="2">
    <source>
        <dbReference type="ARBA" id="ARBA00022723"/>
    </source>
</evidence>
<dbReference type="InParanoid" id="A0A0C3GRU1"/>
<dbReference type="PROSITE" id="PS50157">
    <property type="entry name" value="ZINC_FINGER_C2H2_2"/>
    <property type="match status" value="2"/>
</dbReference>
<dbReference type="InterPro" id="IPR036236">
    <property type="entry name" value="Znf_C2H2_sf"/>
</dbReference>
<keyword evidence="5" id="KW-0862">Zinc</keyword>
<feature type="compositionally biased region" description="Polar residues" evidence="8">
    <location>
        <begin position="76"/>
        <end position="87"/>
    </location>
</feature>
<feature type="domain" description="C2H2-type" evidence="9">
    <location>
        <begin position="19"/>
        <end position="46"/>
    </location>
</feature>
<gene>
    <name evidence="10" type="ORF">OIDMADRAFT_105166</name>
</gene>
<reference evidence="11" key="2">
    <citation type="submission" date="2015-01" db="EMBL/GenBank/DDBJ databases">
        <title>Evolutionary Origins and Diversification of the Mycorrhizal Mutualists.</title>
        <authorList>
            <consortium name="DOE Joint Genome Institute"/>
            <consortium name="Mycorrhizal Genomics Consortium"/>
            <person name="Kohler A."/>
            <person name="Kuo A."/>
            <person name="Nagy L.G."/>
            <person name="Floudas D."/>
            <person name="Copeland A."/>
            <person name="Barry K.W."/>
            <person name="Cichocki N."/>
            <person name="Veneault-Fourrey C."/>
            <person name="LaButti K."/>
            <person name="Lindquist E.A."/>
            <person name="Lipzen A."/>
            <person name="Lundell T."/>
            <person name="Morin E."/>
            <person name="Murat C."/>
            <person name="Riley R."/>
            <person name="Ohm R."/>
            <person name="Sun H."/>
            <person name="Tunlid A."/>
            <person name="Henrissat B."/>
            <person name="Grigoriev I.V."/>
            <person name="Hibbett D.S."/>
            <person name="Martin F."/>
        </authorList>
    </citation>
    <scope>NUCLEOTIDE SEQUENCE [LARGE SCALE GENOMIC DNA]</scope>
    <source>
        <strain evidence="11">Zn</strain>
    </source>
</reference>
<evidence type="ECO:0000256" key="4">
    <source>
        <dbReference type="ARBA" id="ARBA00022771"/>
    </source>
</evidence>
<dbReference type="Proteomes" id="UP000054321">
    <property type="component" value="Unassembled WGS sequence"/>
</dbReference>
<proteinExistence type="predicted"/>
<evidence type="ECO:0000256" key="1">
    <source>
        <dbReference type="ARBA" id="ARBA00004123"/>
    </source>
</evidence>
<dbReference type="InterPro" id="IPR051059">
    <property type="entry name" value="VerF-like"/>
</dbReference>
<dbReference type="STRING" id="913774.A0A0C3GRU1"/>
<dbReference type="GO" id="GO:0006351">
    <property type="term" value="P:DNA-templated transcription"/>
    <property type="evidence" value="ECO:0007669"/>
    <property type="project" value="InterPro"/>
</dbReference>
<keyword evidence="4 7" id="KW-0863">Zinc-finger</keyword>
<evidence type="ECO:0000256" key="3">
    <source>
        <dbReference type="ARBA" id="ARBA00022737"/>
    </source>
</evidence>
<dbReference type="GO" id="GO:0000785">
    <property type="term" value="C:chromatin"/>
    <property type="evidence" value="ECO:0007669"/>
    <property type="project" value="TreeGrafter"/>
</dbReference>
<dbReference type="AlphaFoldDB" id="A0A0C3GRU1"/>
<dbReference type="InterPro" id="IPR013087">
    <property type="entry name" value="Znf_C2H2_type"/>
</dbReference>
<keyword evidence="11" id="KW-1185">Reference proteome</keyword>
<dbReference type="Pfam" id="PF04082">
    <property type="entry name" value="Fungal_trans"/>
    <property type="match status" value="1"/>
</dbReference>
<dbReference type="Gene3D" id="3.30.160.60">
    <property type="entry name" value="Classic Zinc Finger"/>
    <property type="match status" value="2"/>
</dbReference>
<dbReference type="SMART" id="SM00355">
    <property type="entry name" value="ZnF_C2H2"/>
    <property type="match status" value="2"/>
</dbReference>
<feature type="domain" description="C2H2-type" evidence="9">
    <location>
        <begin position="47"/>
        <end position="75"/>
    </location>
</feature>
<organism evidence="10 11">
    <name type="scientific">Oidiodendron maius (strain Zn)</name>
    <dbReference type="NCBI Taxonomy" id="913774"/>
    <lineage>
        <taxon>Eukaryota</taxon>
        <taxon>Fungi</taxon>
        <taxon>Dikarya</taxon>
        <taxon>Ascomycota</taxon>
        <taxon>Pezizomycotina</taxon>
        <taxon>Leotiomycetes</taxon>
        <taxon>Leotiomycetes incertae sedis</taxon>
        <taxon>Myxotrichaceae</taxon>
        <taxon>Oidiodendron</taxon>
    </lineage>
</organism>
<keyword evidence="3" id="KW-0677">Repeat</keyword>